<dbReference type="GO" id="GO:0006313">
    <property type="term" value="P:DNA transposition"/>
    <property type="evidence" value="ECO:0007669"/>
    <property type="project" value="InterPro"/>
</dbReference>
<dbReference type="Proteomes" id="UP000228500">
    <property type="component" value="Unassembled WGS sequence"/>
</dbReference>
<dbReference type="EMBL" id="PFJH01000128">
    <property type="protein sequence ID" value="PIX68481.1"/>
    <property type="molecule type" value="Genomic_DNA"/>
</dbReference>
<accession>A0A2M7LK74</accession>
<dbReference type="AlphaFoldDB" id="A0A2M7LK74"/>
<dbReference type="Gene3D" id="3.30.70.1290">
    <property type="entry name" value="Transposase IS200-like"/>
    <property type="match status" value="1"/>
</dbReference>
<dbReference type="PANTHER" id="PTHR36966">
    <property type="entry name" value="REP-ASSOCIATED TYROSINE TRANSPOSASE"/>
    <property type="match status" value="1"/>
</dbReference>
<dbReference type="PANTHER" id="PTHR36966:SF1">
    <property type="entry name" value="REP-ASSOCIATED TYROSINE TRANSPOSASE"/>
    <property type="match status" value="1"/>
</dbReference>
<feature type="domain" description="Transposase IS200-like" evidence="1">
    <location>
        <begin position="1"/>
        <end position="131"/>
    </location>
</feature>
<evidence type="ECO:0000313" key="3">
    <source>
        <dbReference type="Proteomes" id="UP000228500"/>
    </source>
</evidence>
<name>A0A2M7LK74_9BACT</name>
<dbReference type="InterPro" id="IPR036515">
    <property type="entry name" value="Transposase_17_sf"/>
</dbReference>
<comment type="caution">
    <text evidence="2">The sequence shown here is derived from an EMBL/GenBank/DDBJ whole genome shotgun (WGS) entry which is preliminary data.</text>
</comment>
<dbReference type="GO" id="GO:0004803">
    <property type="term" value="F:transposase activity"/>
    <property type="evidence" value="ECO:0007669"/>
    <property type="project" value="InterPro"/>
</dbReference>
<dbReference type="SMART" id="SM01321">
    <property type="entry name" value="Y1_Tnp"/>
    <property type="match status" value="1"/>
</dbReference>
<dbReference type="GO" id="GO:0043565">
    <property type="term" value="F:sequence-specific DNA binding"/>
    <property type="evidence" value="ECO:0007669"/>
    <property type="project" value="TreeGrafter"/>
</dbReference>
<evidence type="ECO:0000259" key="1">
    <source>
        <dbReference type="SMART" id="SM01321"/>
    </source>
</evidence>
<protein>
    <recommendedName>
        <fullName evidence="1">Transposase IS200-like domain-containing protein</fullName>
    </recommendedName>
</protein>
<gene>
    <name evidence="2" type="ORF">COZ40_03035</name>
</gene>
<sequence length="142" mass="16929">ICTKEKTHYFGKITHGKMLQSIVGGFVYRCLLDIPKHYPNVPLDEYVIMPNHIHVIIVIKQVGVQNFEPLQNRYRHIIQYSLGSIIRGFKIGVTKLCKTNNVSFYWQRNYYEHIIRDEKEYNTIRQYIQNNPLNWDADEENV</sequence>
<dbReference type="InterPro" id="IPR052715">
    <property type="entry name" value="RAYT_transposase"/>
</dbReference>
<proteinExistence type="predicted"/>
<organism evidence="2 3">
    <name type="scientific">Candidatus Roizmanbacteria bacterium CG_4_10_14_3_um_filter_39_13</name>
    <dbReference type="NCBI Taxonomy" id="1974831"/>
    <lineage>
        <taxon>Bacteria</taxon>
        <taxon>Candidatus Roizmaniibacteriota</taxon>
    </lineage>
</organism>
<evidence type="ECO:0000313" key="2">
    <source>
        <dbReference type="EMBL" id="PIX68481.1"/>
    </source>
</evidence>
<reference evidence="3" key="1">
    <citation type="submission" date="2017-09" db="EMBL/GenBank/DDBJ databases">
        <title>Depth-based differentiation of microbial function through sediment-hosted aquifers and enrichment of novel symbionts in the deep terrestrial subsurface.</title>
        <authorList>
            <person name="Probst A.J."/>
            <person name="Ladd B."/>
            <person name="Jarett J.K."/>
            <person name="Geller-Mcgrath D.E."/>
            <person name="Sieber C.M.K."/>
            <person name="Emerson J.B."/>
            <person name="Anantharaman K."/>
            <person name="Thomas B.C."/>
            <person name="Malmstrom R."/>
            <person name="Stieglmeier M."/>
            <person name="Klingl A."/>
            <person name="Woyke T."/>
            <person name="Ryan C.M."/>
            <person name="Banfield J.F."/>
        </authorList>
    </citation>
    <scope>NUCLEOTIDE SEQUENCE [LARGE SCALE GENOMIC DNA]</scope>
</reference>
<feature type="non-terminal residue" evidence="2">
    <location>
        <position position="1"/>
    </location>
</feature>
<dbReference type="InterPro" id="IPR002686">
    <property type="entry name" value="Transposase_17"/>
</dbReference>
<dbReference type="SUPFAM" id="SSF143422">
    <property type="entry name" value="Transposase IS200-like"/>
    <property type="match status" value="1"/>
</dbReference>